<evidence type="ECO:0000256" key="1">
    <source>
        <dbReference type="SAM" id="Coils"/>
    </source>
</evidence>
<protein>
    <submittedName>
        <fullName evidence="2">Uncharacterized protein</fullName>
    </submittedName>
</protein>
<feature type="coiled-coil region" evidence="1">
    <location>
        <begin position="2"/>
        <end position="29"/>
    </location>
</feature>
<reference evidence="2" key="1">
    <citation type="submission" date="2020-03" db="EMBL/GenBank/DDBJ databases">
        <title>The deep terrestrial virosphere.</title>
        <authorList>
            <person name="Holmfeldt K."/>
            <person name="Nilsson E."/>
            <person name="Simone D."/>
            <person name="Lopez-Fernandez M."/>
            <person name="Wu X."/>
            <person name="de Brujin I."/>
            <person name="Lundin D."/>
            <person name="Andersson A."/>
            <person name="Bertilsson S."/>
            <person name="Dopson M."/>
        </authorList>
    </citation>
    <scope>NUCLEOTIDE SEQUENCE</scope>
    <source>
        <strain evidence="2">MM415A01969</strain>
        <strain evidence="3">MM415B06691</strain>
    </source>
</reference>
<evidence type="ECO:0000313" key="3">
    <source>
        <dbReference type="EMBL" id="QJA97107.1"/>
    </source>
</evidence>
<accession>A0A6M3K1C1</accession>
<name>A0A6M3K1C1_9ZZZZ</name>
<dbReference type="AlphaFoldDB" id="A0A6M3K1C1"/>
<proteinExistence type="predicted"/>
<dbReference type="EMBL" id="MT143463">
    <property type="protein sequence ID" value="QJA97107.1"/>
    <property type="molecule type" value="Genomic_DNA"/>
</dbReference>
<dbReference type="EMBL" id="MT142105">
    <property type="protein sequence ID" value="QJA74555.1"/>
    <property type="molecule type" value="Genomic_DNA"/>
</dbReference>
<organism evidence="2">
    <name type="scientific">viral metagenome</name>
    <dbReference type="NCBI Taxonomy" id="1070528"/>
    <lineage>
        <taxon>unclassified sequences</taxon>
        <taxon>metagenomes</taxon>
        <taxon>organismal metagenomes</taxon>
    </lineage>
</organism>
<sequence>MENGWTEKIRELEAEIAELRQDAGRYRKVRIMTVADFQKIWQRNLDGSQERKTFDELVDKMWKENHYEQPADRGIIQTTGE</sequence>
<keyword evidence="1" id="KW-0175">Coiled coil</keyword>
<evidence type="ECO:0000313" key="2">
    <source>
        <dbReference type="EMBL" id="QJA74555.1"/>
    </source>
</evidence>
<gene>
    <name evidence="2" type="ORF">MM415A01969_0017</name>
    <name evidence="3" type="ORF">MM415B06691_0004</name>
</gene>